<dbReference type="InterPro" id="IPR038656">
    <property type="entry name" value="Peptidase_G1_sf"/>
</dbReference>
<dbReference type="SUPFAM" id="SSF49899">
    <property type="entry name" value="Concanavalin A-like lectins/glucanases"/>
    <property type="match status" value="1"/>
</dbReference>
<dbReference type="Gene3D" id="2.60.120.700">
    <property type="entry name" value="Peptidase G1"/>
    <property type="match status" value="1"/>
</dbReference>
<dbReference type="eggNOG" id="ENOG502RN2B">
    <property type="taxonomic scope" value="Eukaryota"/>
</dbReference>
<reference evidence="1" key="2">
    <citation type="submission" date="2010-05" db="EMBL/GenBank/DDBJ databases">
        <title>The Genome Sequence of Magnaporthe poae strain ATCC 64411.</title>
        <authorList>
            <consortium name="The Broad Institute Genome Sequencing Platform"/>
            <consortium name="Broad Institute Genome Sequencing Center for Infectious Disease"/>
            <person name="Ma L.-J."/>
            <person name="Dead R."/>
            <person name="Young S."/>
            <person name="Zeng Q."/>
            <person name="Koehrsen M."/>
            <person name="Alvarado L."/>
            <person name="Berlin A."/>
            <person name="Chapman S.B."/>
            <person name="Chen Z."/>
            <person name="Freedman E."/>
            <person name="Gellesch M."/>
            <person name="Goldberg J."/>
            <person name="Griggs A."/>
            <person name="Gujja S."/>
            <person name="Heilman E.R."/>
            <person name="Heiman D."/>
            <person name="Hepburn T."/>
            <person name="Howarth C."/>
            <person name="Jen D."/>
            <person name="Larson L."/>
            <person name="Mehta T."/>
            <person name="Neiman D."/>
            <person name="Pearson M."/>
            <person name="Roberts A."/>
            <person name="Saif S."/>
            <person name="Shea T."/>
            <person name="Shenoy N."/>
            <person name="Sisk P."/>
            <person name="Stolte C."/>
            <person name="Sykes S."/>
            <person name="Walk T."/>
            <person name="White J."/>
            <person name="Yandava C."/>
            <person name="Haas B."/>
            <person name="Nusbaum C."/>
            <person name="Birren B."/>
        </authorList>
    </citation>
    <scope>NUCLEOTIDE SEQUENCE</scope>
    <source>
        <strain evidence="1">ATCC 64411</strain>
    </source>
</reference>
<accession>A0A0C4E8B2</accession>
<dbReference type="Proteomes" id="UP000011715">
    <property type="component" value="Unassembled WGS sequence"/>
</dbReference>
<organism evidence="2 3">
    <name type="scientific">Magnaporthiopsis poae (strain ATCC 64411 / 73-15)</name>
    <name type="common">Kentucky bluegrass fungus</name>
    <name type="synonym">Magnaporthe poae</name>
    <dbReference type="NCBI Taxonomy" id="644358"/>
    <lineage>
        <taxon>Eukaryota</taxon>
        <taxon>Fungi</taxon>
        <taxon>Dikarya</taxon>
        <taxon>Ascomycota</taxon>
        <taxon>Pezizomycotina</taxon>
        <taxon>Sordariomycetes</taxon>
        <taxon>Sordariomycetidae</taxon>
        <taxon>Magnaporthales</taxon>
        <taxon>Magnaporthaceae</taxon>
        <taxon>Magnaporthiopsis</taxon>
    </lineage>
</organism>
<keyword evidence="3" id="KW-1185">Reference proteome</keyword>
<dbReference type="PANTHER" id="PTHR37536">
    <property type="entry name" value="PUTATIVE (AFU_ORTHOLOGUE AFUA_3G02970)-RELATED"/>
    <property type="match status" value="1"/>
</dbReference>
<reference evidence="2" key="5">
    <citation type="submission" date="2015-06" db="UniProtKB">
        <authorList>
            <consortium name="EnsemblFungi"/>
        </authorList>
    </citation>
    <scope>IDENTIFICATION</scope>
    <source>
        <strain evidence="2">ATCC 64411</strain>
    </source>
</reference>
<reference evidence="2" key="4">
    <citation type="journal article" date="2015" name="G3 (Bethesda)">
        <title>Genome sequences of three phytopathogenic species of the Magnaporthaceae family of fungi.</title>
        <authorList>
            <person name="Okagaki L.H."/>
            <person name="Nunes C.C."/>
            <person name="Sailsbery J."/>
            <person name="Clay B."/>
            <person name="Brown D."/>
            <person name="John T."/>
            <person name="Oh Y."/>
            <person name="Young N."/>
            <person name="Fitzgerald M."/>
            <person name="Haas B.J."/>
            <person name="Zeng Q."/>
            <person name="Young S."/>
            <person name="Adiconis X."/>
            <person name="Fan L."/>
            <person name="Levin J.Z."/>
            <person name="Mitchell T.K."/>
            <person name="Okubara P.A."/>
            <person name="Farman M.L."/>
            <person name="Kohn L.M."/>
            <person name="Birren B."/>
            <person name="Ma L.-J."/>
            <person name="Dean R.A."/>
        </authorList>
    </citation>
    <scope>NUCLEOTIDE SEQUENCE</scope>
    <source>
        <strain evidence="2">ATCC 64411 / 73-15</strain>
    </source>
</reference>
<evidence type="ECO:0000313" key="2">
    <source>
        <dbReference type="EnsemblFungi" id="MAPG_08812T0"/>
    </source>
</evidence>
<sequence length="293" mass="30886">MNCYKKPRHYHCLKMRGPFLTAAAAAGLATAMTVPTSGVSNAELTNGVMSPSSLGAQAAGPLHFENWSGATRAGTGFNKIVGTVNVPDWRNRADGWDTGMYMAVRLDGFPGCGKDSPLASIGHVTSPRGSNGDMRANGFRASWSWGGYIGGSENILSFPLRVGDEVHMELIVLTPTKVNGTIKNLNTGQEVYRIMNNPDGFCGTTANWVVGTYSGLGRPRPLTEFFGNVTFTGASATTGAGETLNLAGAQAMVIDQTWMTDPTTGPVQGGLQTDCNIVGDSSVTCKRLFPTPP</sequence>
<reference evidence="1" key="3">
    <citation type="submission" date="2011-03" db="EMBL/GenBank/DDBJ databases">
        <title>Annotation of Magnaporthe poae ATCC 64411.</title>
        <authorList>
            <person name="Ma L.-J."/>
            <person name="Dead R."/>
            <person name="Young S.K."/>
            <person name="Zeng Q."/>
            <person name="Gargeya S."/>
            <person name="Fitzgerald M."/>
            <person name="Haas B."/>
            <person name="Abouelleil A."/>
            <person name="Alvarado L."/>
            <person name="Arachchi H.M."/>
            <person name="Berlin A."/>
            <person name="Brown A."/>
            <person name="Chapman S.B."/>
            <person name="Chen Z."/>
            <person name="Dunbar C."/>
            <person name="Freedman E."/>
            <person name="Gearin G."/>
            <person name="Gellesch M."/>
            <person name="Goldberg J."/>
            <person name="Griggs A."/>
            <person name="Gujja S."/>
            <person name="Heiman D."/>
            <person name="Howarth C."/>
            <person name="Larson L."/>
            <person name="Lui A."/>
            <person name="MacDonald P.J.P."/>
            <person name="Mehta T."/>
            <person name="Montmayeur A."/>
            <person name="Murphy C."/>
            <person name="Neiman D."/>
            <person name="Pearson M."/>
            <person name="Priest M."/>
            <person name="Roberts A."/>
            <person name="Saif S."/>
            <person name="Shea T."/>
            <person name="Shenoy N."/>
            <person name="Sisk P."/>
            <person name="Stolte C."/>
            <person name="Sykes S."/>
            <person name="Yandava C."/>
            <person name="Wortman J."/>
            <person name="Nusbaum C."/>
            <person name="Birren B."/>
        </authorList>
    </citation>
    <scope>NUCLEOTIDE SEQUENCE</scope>
    <source>
        <strain evidence="1">ATCC 64411</strain>
    </source>
</reference>
<evidence type="ECO:0000313" key="3">
    <source>
        <dbReference type="Proteomes" id="UP000011715"/>
    </source>
</evidence>
<dbReference type="PANTHER" id="PTHR37536:SF1">
    <property type="entry name" value="ASPERGILLOPEPSIN, PUTAITVE (AFU_ORTHOLOGUE AFUA_7G01200)"/>
    <property type="match status" value="1"/>
</dbReference>
<dbReference type="OrthoDB" id="2862635at2759"/>
<dbReference type="GO" id="GO:0070007">
    <property type="term" value="F:glutamic-type endopeptidase activity"/>
    <property type="evidence" value="ECO:0007669"/>
    <property type="project" value="InterPro"/>
</dbReference>
<dbReference type="CDD" id="cd13426">
    <property type="entry name" value="Peptidase_G1"/>
    <property type="match status" value="1"/>
</dbReference>
<dbReference type="EMBL" id="GL876973">
    <property type="protein sequence ID" value="KLU89843.1"/>
    <property type="molecule type" value="Genomic_DNA"/>
</dbReference>
<dbReference type="AlphaFoldDB" id="A0A0C4E8B2"/>
<proteinExistence type="predicted"/>
<gene>
    <name evidence="1" type="ORF">MAPG_08812</name>
</gene>
<reference evidence="3" key="1">
    <citation type="submission" date="2010-05" db="EMBL/GenBank/DDBJ databases">
        <title>The genome sequence of Magnaporthe poae strain ATCC 64411.</title>
        <authorList>
            <person name="Ma L.-J."/>
            <person name="Dead R."/>
            <person name="Young S."/>
            <person name="Zeng Q."/>
            <person name="Koehrsen M."/>
            <person name="Alvarado L."/>
            <person name="Berlin A."/>
            <person name="Chapman S.B."/>
            <person name="Chen Z."/>
            <person name="Freedman E."/>
            <person name="Gellesch M."/>
            <person name="Goldberg J."/>
            <person name="Griggs A."/>
            <person name="Gujja S."/>
            <person name="Heilman E.R."/>
            <person name="Heiman D."/>
            <person name="Hepburn T."/>
            <person name="Howarth C."/>
            <person name="Jen D."/>
            <person name="Larson L."/>
            <person name="Mehta T."/>
            <person name="Neiman D."/>
            <person name="Pearson M."/>
            <person name="Roberts A."/>
            <person name="Saif S."/>
            <person name="Shea T."/>
            <person name="Shenoy N."/>
            <person name="Sisk P."/>
            <person name="Stolte C."/>
            <person name="Sykes S."/>
            <person name="Walk T."/>
            <person name="White J."/>
            <person name="Yandava C."/>
            <person name="Haas B."/>
            <person name="Nusbaum C."/>
            <person name="Birren B."/>
        </authorList>
    </citation>
    <scope>NUCLEOTIDE SEQUENCE [LARGE SCALE GENOMIC DNA]</scope>
    <source>
        <strain evidence="3">ATCC 64411 / 73-15</strain>
    </source>
</reference>
<dbReference type="GO" id="GO:0006508">
    <property type="term" value="P:proteolysis"/>
    <property type="evidence" value="ECO:0007669"/>
    <property type="project" value="InterPro"/>
</dbReference>
<dbReference type="EnsemblFungi" id="MAPG_08812T0">
    <property type="protein sequence ID" value="MAPG_08812T0"/>
    <property type="gene ID" value="MAPG_08812"/>
</dbReference>
<protein>
    <recommendedName>
        <fullName evidence="4">Aspergillopepsin-2</fullName>
    </recommendedName>
</protein>
<evidence type="ECO:0008006" key="4">
    <source>
        <dbReference type="Google" id="ProtNLM"/>
    </source>
</evidence>
<dbReference type="EMBL" id="ADBL01002150">
    <property type="status" value="NOT_ANNOTATED_CDS"/>
    <property type="molecule type" value="Genomic_DNA"/>
</dbReference>
<dbReference type="VEuPathDB" id="FungiDB:MAPG_08812"/>
<dbReference type="Pfam" id="PF01828">
    <property type="entry name" value="Peptidase_A4"/>
    <property type="match status" value="1"/>
</dbReference>
<evidence type="ECO:0000313" key="1">
    <source>
        <dbReference type="EMBL" id="KLU89843.1"/>
    </source>
</evidence>
<name>A0A0C4E8B2_MAGP6</name>
<dbReference type="InterPro" id="IPR013320">
    <property type="entry name" value="ConA-like_dom_sf"/>
</dbReference>
<dbReference type="STRING" id="644358.A0A0C4E8B2"/>
<dbReference type="InterPro" id="IPR000250">
    <property type="entry name" value="Peptidase_G1"/>
</dbReference>